<feature type="transmembrane region" description="Helical" evidence="1">
    <location>
        <begin position="346"/>
        <end position="365"/>
    </location>
</feature>
<organism evidence="3 4">
    <name type="scientific">Roseateles saccharophilus</name>
    <name type="common">Pseudomonas saccharophila</name>
    <dbReference type="NCBI Taxonomy" id="304"/>
    <lineage>
        <taxon>Bacteria</taxon>
        <taxon>Pseudomonadati</taxon>
        <taxon>Pseudomonadota</taxon>
        <taxon>Betaproteobacteria</taxon>
        <taxon>Burkholderiales</taxon>
        <taxon>Sphaerotilaceae</taxon>
        <taxon>Roseateles</taxon>
    </lineage>
</organism>
<comment type="caution">
    <text evidence="3">The sequence shown here is derived from an EMBL/GenBank/DDBJ whole genome shotgun (WGS) entry which is preliminary data.</text>
</comment>
<dbReference type="EMBL" id="JAVDXU010000001">
    <property type="protein sequence ID" value="MDR7267625.1"/>
    <property type="molecule type" value="Genomic_DNA"/>
</dbReference>
<protein>
    <submittedName>
        <fullName evidence="3">Peptidoglycan/LPS O-acetylase OafA/YrhL</fullName>
    </submittedName>
</protein>
<dbReference type="Proteomes" id="UP001180453">
    <property type="component" value="Unassembled WGS sequence"/>
</dbReference>
<feature type="transmembrane region" description="Helical" evidence="1">
    <location>
        <begin position="316"/>
        <end position="334"/>
    </location>
</feature>
<feature type="transmembrane region" description="Helical" evidence="1">
    <location>
        <begin position="212"/>
        <end position="228"/>
    </location>
</feature>
<feature type="transmembrane region" description="Helical" evidence="1">
    <location>
        <begin position="47"/>
        <end position="65"/>
    </location>
</feature>
<keyword evidence="1" id="KW-1133">Transmembrane helix</keyword>
<evidence type="ECO:0000313" key="4">
    <source>
        <dbReference type="Proteomes" id="UP001180453"/>
    </source>
</evidence>
<feature type="transmembrane region" description="Helical" evidence="1">
    <location>
        <begin position="77"/>
        <end position="98"/>
    </location>
</feature>
<proteinExistence type="predicted"/>
<dbReference type="InterPro" id="IPR002656">
    <property type="entry name" value="Acyl_transf_3_dom"/>
</dbReference>
<evidence type="ECO:0000256" key="1">
    <source>
        <dbReference type="SAM" id="Phobius"/>
    </source>
</evidence>
<accession>A0ABU1YFJ0</accession>
<feature type="transmembrane region" description="Helical" evidence="1">
    <location>
        <begin position="119"/>
        <end position="140"/>
    </location>
</feature>
<keyword evidence="1" id="KW-0812">Transmembrane</keyword>
<feature type="transmembrane region" description="Helical" evidence="1">
    <location>
        <begin position="6"/>
        <end position="26"/>
    </location>
</feature>
<reference evidence="3 4" key="1">
    <citation type="submission" date="2023-07" db="EMBL/GenBank/DDBJ databases">
        <title>Sorghum-associated microbial communities from plants grown in Nebraska, USA.</title>
        <authorList>
            <person name="Schachtman D."/>
        </authorList>
    </citation>
    <scope>NUCLEOTIDE SEQUENCE [LARGE SCALE GENOMIC DNA]</scope>
    <source>
        <strain evidence="3 4">BE314</strain>
    </source>
</reference>
<feature type="transmembrane region" description="Helical" evidence="1">
    <location>
        <begin position="191"/>
        <end position="207"/>
    </location>
</feature>
<keyword evidence="4" id="KW-1185">Reference proteome</keyword>
<sequence>MDLLGPVSPLPAVAALLLAFATAALLQRRSGAPQAPGRFAGIDGLRGYLALGVFLHHACIWYFYQHSGEWKLPPSRLYTHLGHSSVAVFFMITGFLFFSKLIDSRQRPLDWLKLFVSRLLRLLPLYLVVMGLLFVTVAVLSGGELHEPARTVTKQALRWLGFTMYGNPPINQVEATKIVVAGVTWSLPYEWFFYGMLPLLALTVGVRARWPYLLLGLVSLLALLDWHALPVHLWAFAGGIAAAWAVRWPALCRLAPSRVASLLILAAVAAVGLFPLATDYGVLVPLTIAFVLVACGNTLFGLLLHPASRLLGEMAYSIYLLHGLLLFGLFHFALGADRAALDAGVHWAWALALAPVLVLVSHVSFRFIEAPAMQATPALTAALRRRFQRSPDRLPA</sequence>
<feature type="transmembrane region" description="Helical" evidence="1">
    <location>
        <begin position="234"/>
        <end position="252"/>
    </location>
</feature>
<evidence type="ECO:0000313" key="3">
    <source>
        <dbReference type="EMBL" id="MDR7267625.1"/>
    </source>
</evidence>
<name>A0ABU1YFJ0_ROSSA</name>
<feature type="transmembrane region" description="Helical" evidence="1">
    <location>
        <begin position="259"/>
        <end position="277"/>
    </location>
</feature>
<evidence type="ECO:0000259" key="2">
    <source>
        <dbReference type="Pfam" id="PF01757"/>
    </source>
</evidence>
<feature type="domain" description="Acyltransferase 3" evidence="2">
    <location>
        <begin position="40"/>
        <end position="359"/>
    </location>
</feature>
<gene>
    <name evidence="3" type="ORF">J2X20_000254</name>
</gene>
<dbReference type="InterPro" id="IPR050879">
    <property type="entry name" value="Acyltransferase_3"/>
</dbReference>
<keyword evidence="1" id="KW-0472">Membrane</keyword>
<dbReference type="PANTHER" id="PTHR23028">
    <property type="entry name" value="ACETYLTRANSFERASE"/>
    <property type="match status" value="1"/>
</dbReference>
<dbReference type="RefSeq" id="WP_310259700.1">
    <property type="nucleotide sequence ID" value="NZ_JAVDXU010000001.1"/>
</dbReference>
<dbReference type="Pfam" id="PF01757">
    <property type="entry name" value="Acyl_transf_3"/>
    <property type="match status" value="1"/>
</dbReference>
<feature type="transmembrane region" description="Helical" evidence="1">
    <location>
        <begin position="283"/>
        <end position="304"/>
    </location>
</feature>